<dbReference type="AlphaFoldDB" id="A0A8E2DN89"/>
<proteinExistence type="predicted"/>
<dbReference type="EMBL" id="KV722370">
    <property type="protein sequence ID" value="OCH92364.1"/>
    <property type="molecule type" value="Genomic_DNA"/>
</dbReference>
<organism evidence="1 2">
    <name type="scientific">Obba rivulosa</name>
    <dbReference type="NCBI Taxonomy" id="1052685"/>
    <lineage>
        <taxon>Eukaryota</taxon>
        <taxon>Fungi</taxon>
        <taxon>Dikarya</taxon>
        <taxon>Basidiomycota</taxon>
        <taxon>Agaricomycotina</taxon>
        <taxon>Agaricomycetes</taxon>
        <taxon>Polyporales</taxon>
        <taxon>Gelatoporiaceae</taxon>
        <taxon>Obba</taxon>
    </lineage>
</organism>
<protein>
    <submittedName>
        <fullName evidence="1">Uncharacterized protein</fullName>
    </submittedName>
</protein>
<evidence type="ECO:0000313" key="1">
    <source>
        <dbReference type="EMBL" id="OCH92364.1"/>
    </source>
</evidence>
<evidence type="ECO:0000313" key="2">
    <source>
        <dbReference type="Proteomes" id="UP000250043"/>
    </source>
</evidence>
<gene>
    <name evidence="1" type="ORF">OBBRIDRAFT_456157</name>
</gene>
<accession>A0A8E2DN89</accession>
<dbReference type="Proteomes" id="UP000250043">
    <property type="component" value="Unassembled WGS sequence"/>
</dbReference>
<reference evidence="1 2" key="1">
    <citation type="submission" date="2016-07" db="EMBL/GenBank/DDBJ databases">
        <title>Draft genome of the white-rot fungus Obba rivulosa 3A-2.</title>
        <authorList>
            <consortium name="DOE Joint Genome Institute"/>
            <person name="Miettinen O."/>
            <person name="Riley R."/>
            <person name="Acob R."/>
            <person name="Barry K."/>
            <person name="Cullen D."/>
            <person name="De Vries R."/>
            <person name="Hainaut M."/>
            <person name="Hatakka A."/>
            <person name="Henrissat B."/>
            <person name="Hilden K."/>
            <person name="Kuo R."/>
            <person name="Labutti K."/>
            <person name="Lipzen A."/>
            <person name="Makela M.R."/>
            <person name="Sandor L."/>
            <person name="Spatafora J.W."/>
            <person name="Grigoriev I.V."/>
            <person name="Hibbett D.S."/>
        </authorList>
    </citation>
    <scope>NUCLEOTIDE SEQUENCE [LARGE SCALE GENOMIC DNA]</scope>
    <source>
        <strain evidence="1 2">3A-2</strain>
    </source>
</reference>
<keyword evidence="2" id="KW-1185">Reference proteome</keyword>
<sequence length="108" mass="12438">MRSLADYLGAHGSLEWEHILPERVTPHNRCPRVWCWQWRVYLSIKWAVDGMLAYMHAQGIGSELEESLMYLETDSPTWGFLNSQFIIGDMTFTDPTTGVLGLYTLVKT</sequence>
<name>A0A8E2DN89_9APHY</name>